<feature type="domain" description="LarA-like N-terminal" evidence="1">
    <location>
        <begin position="7"/>
        <end position="56"/>
    </location>
</feature>
<dbReference type="Gene3D" id="3.90.226.30">
    <property type="match status" value="1"/>
</dbReference>
<organism evidence="2">
    <name type="scientific">marine sediment metagenome</name>
    <dbReference type="NCBI Taxonomy" id="412755"/>
    <lineage>
        <taxon>unclassified sequences</taxon>
        <taxon>metagenomes</taxon>
        <taxon>ecological metagenomes</taxon>
    </lineage>
</organism>
<dbReference type="Pfam" id="PF09861">
    <property type="entry name" value="Lar_N"/>
    <property type="match status" value="1"/>
</dbReference>
<reference evidence="2" key="1">
    <citation type="journal article" date="2014" name="Front. Microbiol.">
        <title>High frequency of phylogenetically diverse reductive dehalogenase-homologous genes in deep subseafloor sedimentary metagenomes.</title>
        <authorList>
            <person name="Kawai M."/>
            <person name="Futagami T."/>
            <person name="Toyoda A."/>
            <person name="Takaki Y."/>
            <person name="Nishi S."/>
            <person name="Hori S."/>
            <person name="Arai W."/>
            <person name="Tsubouchi T."/>
            <person name="Morono Y."/>
            <person name="Uchiyama I."/>
            <person name="Ito T."/>
            <person name="Fujiyama A."/>
            <person name="Inagaki F."/>
            <person name="Takami H."/>
        </authorList>
    </citation>
    <scope>NUCLEOTIDE SEQUENCE</scope>
    <source>
        <strain evidence="2">Expedition CK06-06</strain>
    </source>
</reference>
<comment type="caution">
    <text evidence="2">The sequence shown here is derived from an EMBL/GenBank/DDBJ whole genome shotgun (WGS) entry which is preliminary data.</text>
</comment>
<dbReference type="Gene3D" id="3.40.50.11440">
    <property type="match status" value="1"/>
</dbReference>
<dbReference type="InterPro" id="IPR018657">
    <property type="entry name" value="LarA-like_N"/>
</dbReference>
<dbReference type="GO" id="GO:0050043">
    <property type="term" value="F:lactate racemase activity"/>
    <property type="evidence" value="ECO:0007669"/>
    <property type="project" value="InterPro"/>
</dbReference>
<name>X0UZW5_9ZZZZ</name>
<gene>
    <name evidence="2" type="ORF">S01H1_38391</name>
</gene>
<dbReference type="InterPro" id="IPR043166">
    <property type="entry name" value="LarA-like_C"/>
</dbReference>
<dbReference type="EMBL" id="BARS01024168">
    <property type="protein sequence ID" value="GAG04722.1"/>
    <property type="molecule type" value="Genomic_DNA"/>
</dbReference>
<evidence type="ECO:0000313" key="2">
    <source>
        <dbReference type="EMBL" id="GAG04722.1"/>
    </source>
</evidence>
<protein>
    <recommendedName>
        <fullName evidence="1">LarA-like N-terminal domain-containing protein</fullName>
    </recommendedName>
</protein>
<sequence>MRVKMAFGRGEQEIELPDGNQLEVLTMPEVPPLADPAQAVADALVSPIGAPPLAEVA</sequence>
<evidence type="ECO:0000259" key="1">
    <source>
        <dbReference type="Pfam" id="PF09861"/>
    </source>
</evidence>
<accession>X0UZW5</accession>
<feature type="non-terminal residue" evidence="2">
    <location>
        <position position="57"/>
    </location>
</feature>
<dbReference type="AlphaFoldDB" id="X0UZW5"/>
<proteinExistence type="predicted"/>